<dbReference type="SMART" id="SM00862">
    <property type="entry name" value="Trans_reg_C"/>
    <property type="match status" value="1"/>
</dbReference>
<dbReference type="GO" id="GO:0006355">
    <property type="term" value="P:regulation of DNA-templated transcription"/>
    <property type="evidence" value="ECO:0007669"/>
    <property type="project" value="InterPro"/>
</dbReference>
<accession>A0A1J5G3Y8</accession>
<dbReference type="Pfam" id="PF00271">
    <property type="entry name" value="Helicase_C"/>
    <property type="match status" value="1"/>
</dbReference>
<dbReference type="Proteomes" id="UP000182763">
    <property type="component" value="Unassembled WGS sequence"/>
</dbReference>
<dbReference type="SUPFAM" id="SSF158702">
    <property type="entry name" value="Sec63 N-terminal domain-like"/>
    <property type="match status" value="1"/>
</dbReference>
<feature type="domain" description="Helicase C-terminal" evidence="9">
    <location>
        <begin position="315"/>
        <end position="514"/>
    </location>
</feature>
<keyword evidence="5 6" id="KW-0238">DNA-binding</keyword>
<accession>A0A2M8CE68</accession>
<feature type="compositionally biased region" description="Polar residues" evidence="7">
    <location>
        <begin position="860"/>
        <end position="869"/>
    </location>
</feature>
<evidence type="ECO:0000313" key="11">
    <source>
        <dbReference type="EMBL" id="OIP67060.1"/>
    </source>
</evidence>
<dbReference type="SUPFAM" id="SSF46894">
    <property type="entry name" value="C-terminal effector domain of the bipartite response regulators"/>
    <property type="match status" value="1"/>
</dbReference>
<dbReference type="InterPro" id="IPR011545">
    <property type="entry name" value="DEAD/DEAH_box_helicase_dom"/>
</dbReference>
<evidence type="ECO:0000313" key="12">
    <source>
        <dbReference type="EMBL" id="PIX33510.1"/>
    </source>
</evidence>
<protein>
    <recommendedName>
        <fullName evidence="17">DEAD/DEAH box helicase</fullName>
    </recommendedName>
</protein>
<dbReference type="InterPro" id="IPR016032">
    <property type="entry name" value="Sig_transdc_resp-reg_C-effctor"/>
</dbReference>
<dbReference type="SMART" id="SM00490">
    <property type="entry name" value="HELICc"/>
    <property type="match status" value="1"/>
</dbReference>
<dbReference type="InterPro" id="IPR014001">
    <property type="entry name" value="Helicase_ATP-bd"/>
</dbReference>
<dbReference type="STRING" id="1805029.AUK42_07175"/>
<accession>A0A2M7K5W7</accession>
<dbReference type="InterPro" id="IPR027417">
    <property type="entry name" value="P-loop_NTPase"/>
</dbReference>
<dbReference type="PROSITE" id="PS51755">
    <property type="entry name" value="OMPR_PHOB"/>
    <property type="match status" value="1"/>
</dbReference>
<dbReference type="GO" id="GO:0003677">
    <property type="term" value="F:DNA binding"/>
    <property type="evidence" value="ECO:0007669"/>
    <property type="project" value="UniProtKB-UniRule"/>
</dbReference>
<dbReference type="Pfam" id="PF21280">
    <property type="entry name" value="Helicase_dom4_arc"/>
    <property type="match status" value="1"/>
</dbReference>
<feature type="domain" description="Helicase ATP-binding" evidence="8">
    <location>
        <begin position="101"/>
        <end position="270"/>
    </location>
</feature>
<evidence type="ECO:0000313" key="15">
    <source>
        <dbReference type="Proteomes" id="UP000228560"/>
    </source>
</evidence>
<evidence type="ECO:0000313" key="16">
    <source>
        <dbReference type="Proteomes" id="UP000231493"/>
    </source>
</evidence>
<comment type="caution">
    <text evidence="11">The sequence shown here is derived from an EMBL/GenBank/DDBJ whole genome shotgun (WGS) entry which is preliminary data.</text>
</comment>
<evidence type="ECO:0000256" key="1">
    <source>
        <dbReference type="ARBA" id="ARBA00022741"/>
    </source>
</evidence>
<dbReference type="GO" id="GO:0004386">
    <property type="term" value="F:helicase activity"/>
    <property type="evidence" value="ECO:0007669"/>
    <property type="project" value="UniProtKB-KW"/>
</dbReference>
<dbReference type="CDD" id="cd00383">
    <property type="entry name" value="trans_reg_C"/>
    <property type="match status" value="1"/>
</dbReference>
<dbReference type="EMBL" id="MNYY01000144">
    <property type="protein sequence ID" value="OIP67060.1"/>
    <property type="molecule type" value="Genomic_DNA"/>
</dbReference>
<organism evidence="11 14">
    <name type="scientific">Candidatus Infernicultor aquiphilus</name>
    <dbReference type="NCBI Taxonomy" id="1805029"/>
    <lineage>
        <taxon>Bacteria</taxon>
        <taxon>Pseudomonadati</taxon>
        <taxon>Atribacterota</taxon>
        <taxon>Candidatus Phoenicimicrobiia</taxon>
        <taxon>Candidatus Pheonicimicrobiales</taxon>
        <taxon>Candidatus Phoenicimicrobiaceae</taxon>
        <taxon>Candidatus Infernicultor</taxon>
    </lineage>
</organism>
<dbReference type="SMART" id="SM00487">
    <property type="entry name" value="DEXDc"/>
    <property type="match status" value="1"/>
</dbReference>
<reference evidence="15 16" key="2">
    <citation type="submission" date="2017-09" db="EMBL/GenBank/DDBJ databases">
        <title>Depth-based differentiation of microbial function through sediment-hosted aquifers and enrichment of novel symbionts in the deep terrestrial subsurface.</title>
        <authorList>
            <person name="Probst A.J."/>
            <person name="Ladd B."/>
            <person name="Jarett J.K."/>
            <person name="Geller-Mcgrath D.E."/>
            <person name="Sieber C.M."/>
            <person name="Emerson J.B."/>
            <person name="Anantharaman K."/>
            <person name="Thomas B.C."/>
            <person name="Malmstrom R."/>
            <person name="Stieglmeier M."/>
            <person name="Klingl A."/>
            <person name="Woyke T."/>
            <person name="Ryan C.M."/>
            <person name="Banfield J.F."/>
        </authorList>
    </citation>
    <scope>NUCLEOTIDE SEQUENCE [LARGE SCALE GENOMIC DNA]</scope>
    <source>
        <strain evidence="13">CG_4_9_14_3_um_filter_33_16</strain>
    </source>
</reference>
<evidence type="ECO:0000313" key="14">
    <source>
        <dbReference type="Proteomes" id="UP000182763"/>
    </source>
</evidence>
<evidence type="ECO:0000259" key="9">
    <source>
        <dbReference type="PROSITE" id="PS51194"/>
    </source>
</evidence>
<dbReference type="Pfam" id="PF00270">
    <property type="entry name" value="DEAD"/>
    <property type="match status" value="1"/>
</dbReference>
<feature type="compositionally biased region" description="Basic and acidic residues" evidence="7">
    <location>
        <begin position="844"/>
        <end position="859"/>
    </location>
</feature>
<dbReference type="Pfam" id="PF00486">
    <property type="entry name" value="Trans_reg_C"/>
    <property type="match status" value="1"/>
</dbReference>
<dbReference type="AlphaFoldDB" id="A0A1J5G3Y8"/>
<dbReference type="PROSITE" id="PS51192">
    <property type="entry name" value="HELICASE_ATP_BIND_1"/>
    <property type="match status" value="1"/>
</dbReference>
<feature type="domain" description="OmpR/PhoB-type" evidence="10">
    <location>
        <begin position="884"/>
        <end position="995"/>
    </location>
</feature>
<evidence type="ECO:0000259" key="8">
    <source>
        <dbReference type="PROSITE" id="PS51192"/>
    </source>
</evidence>
<dbReference type="InterPro" id="IPR001867">
    <property type="entry name" value="OmpR/PhoB-type_DNA-bd"/>
</dbReference>
<dbReference type="EMBL" id="PFTV01000062">
    <property type="protein sequence ID" value="PJB57362.1"/>
    <property type="molecule type" value="Genomic_DNA"/>
</dbReference>
<dbReference type="PROSITE" id="PS51194">
    <property type="entry name" value="HELICASE_CTER"/>
    <property type="match status" value="1"/>
</dbReference>
<dbReference type="GO" id="GO:0000160">
    <property type="term" value="P:phosphorelay signal transduction system"/>
    <property type="evidence" value="ECO:0007669"/>
    <property type="project" value="InterPro"/>
</dbReference>
<gene>
    <name evidence="11" type="ORF">AUK42_07175</name>
    <name evidence="13" type="ORF">CO097_02595</name>
    <name evidence="12" type="ORF">COZ58_07360</name>
</gene>
<proteinExistence type="predicted"/>
<dbReference type="EMBL" id="PFIP01000149">
    <property type="protein sequence ID" value="PIX33510.1"/>
    <property type="molecule type" value="Genomic_DNA"/>
</dbReference>
<dbReference type="InterPro" id="IPR001650">
    <property type="entry name" value="Helicase_C-like"/>
</dbReference>
<dbReference type="SUPFAM" id="SSF52540">
    <property type="entry name" value="P-loop containing nucleoside triphosphate hydrolases"/>
    <property type="match status" value="1"/>
</dbReference>
<keyword evidence="4" id="KW-0067">ATP-binding</keyword>
<reference evidence="11 14" key="1">
    <citation type="journal article" date="2016" name="Environ. Microbiol.">
        <title>Genomic resolution of a cold subsurface aquifer community provides metabolic insights for novel microbes adapted to high CO concentrations.</title>
        <authorList>
            <person name="Probst A.J."/>
            <person name="Castelle C.J."/>
            <person name="Singh A."/>
            <person name="Brown C.T."/>
            <person name="Anantharaman K."/>
            <person name="Sharon I."/>
            <person name="Hug L.A."/>
            <person name="Burstein D."/>
            <person name="Emerson J.B."/>
            <person name="Thomas B.C."/>
            <person name="Banfield J.F."/>
        </authorList>
    </citation>
    <scope>NUCLEOTIDE SEQUENCE [LARGE SCALE GENOMIC DNA]</scope>
    <source>
        <strain evidence="11">CG2_30_33_13</strain>
    </source>
</reference>
<evidence type="ECO:0000313" key="13">
    <source>
        <dbReference type="EMBL" id="PJB57362.1"/>
    </source>
</evidence>
<keyword evidence="2" id="KW-0378">Hydrolase</keyword>
<evidence type="ECO:0000256" key="5">
    <source>
        <dbReference type="ARBA" id="ARBA00023125"/>
    </source>
</evidence>
<dbReference type="InterPro" id="IPR050474">
    <property type="entry name" value="Hel308_SKI2-like"/>
</dbReference>
<dbReference type="Proteomes" id="UP000228560">
    <property type="component" value="Unassembled WGS sequence"/>
</dbReference>
<evidence type="ECO:0000256" key="4">
    <source>
        <dbReference type="ARBA" id="ARBA00022840"/>
    </source>
</evidence>
<feature type="DNA-binding region" description="OmpR/PhoB-type" evidence="6">
    <location>
        <begin position="884"/>
        <end position="995"/>
    </location>
</feature>
<dbReference type="Gene3D" id="3.40.50.300">
    <property type="entry name" value="P-loop containing nucleotide triphosphate hydrolases"/>
    <property type="match status" value="2"/>
</dbReference>
<dbReference type="PANTHER" id="PTHR47961">
    <property type="entry name" value="DNA POLYMERASE THETA, PUTATIVE (AFU_ORTHOLOGUE AFUA_1G05260)-RELATED"/>
    <property type="match status" value="1"/>
</dbReference>
<dbReference type="InterPro" id="IPR048772">
    <property type="entry name" value="Hel308-like_dom4"/>
</dbReference>
<evidence type="ECO:0008006" key="17">
    <source>
        <dbReference type="Google" id="ProtNLM"/>
    </source>
</evidence>
<dbReference type="InterPro" id="IPR036388">
    <property type="entry name" value="WH-like_DNA-bd_sf"/>
</dbReference>
<dbReference type="GO" id="GO:0005524">
    <property type="term" value="F:ATP binding"/>
    <property type="evidence" value="ECO:0007669"/>
    <property type="project" value="UniProtKB-KW"/>
</dbReference>
<dbReference type="Gene3D" id="1.10.10.10">
    <property type="entry name" value="Winged helix-like DNA-binding domain superfamily/Winged helix DNA-binding domain"/>
    <property type="match status" value="1"/>
</dbReference>
<dbReference type="Gene3D" id="1.10.3380.20">
    <property type="match status" value="1"/>
</dbReference>
<evidence type="ECO:0000256" key="3">
    <source>
        <dbReference type="ARBA" id="ARBA00022806"/>
    </source>
</evidence>
<evidence type="ECO:0000256" key="7">
    <source>
        <dbReference type="SAM" id="MobiDB-lite"/>
    </source>
</evidence>
<dbReference type="PANTHER" id="PTHR47961:SF10">
    <property type="entry name" value="ATP-DEPENDENT DNA HELICASE HEL308"/>
    <property type="match status" value="1"/>
</dbReference>
<evidence type="ECO:0000259" key="10">
    <source>
        <dbReference type="PROSITE" id="PS51755"/>
    </source>
</evidence>
<evidence type="ECO:0000256" key="2">
    <source>
        <dbReference type="ARBA" id="ARBA00022801"/>
    </source>
</evidence>
<keyword evidence="1" id="KW-0547">Nucleotide-binding</keyword>
<dbReference type="GO" id="GO:0016787">
    <property type="term" value="F:hydrolase activity"/>
    <property type="evidence" value="ECO:0007669"/>
    <property type="project" value="UniProtKB-KW"/>
</dbReference>
<name>A0A1J5G3Y8_9BACT</name>
<sequence>MFKKPMKMRDLEVWGVPSYMVDIWEKNYSPYLLPVQEKAVRYYGVLDKEGRMPYAPTGGMDSCLRLPVPACAYTHTDRQVRQTGVDEIAALPLKALNDRSGVGDDRNQNLLVIAPTSSGKTFIGEMAAITQAIHKKKTIYLVPLKTLAEEKYRHFKRLYSDCGIDITISSRDRKEEDQKISRGQFQVAIMVYEKFNYFLLKYPSFLSGVSLVVIDELQLINNPERGPLLEEMLVNLQNQEQKIKIISLSAFLENQEAFLNWLPSRVLTSYRRPVELRKGIVRGGVFKYITHNEKKFGEEVFFPPQAVRDNCEEDYVRETVRYFVEHHEPTLLFFPTKAETKKWAEWLSNRLECPPARQAIEELNQMEETLSRDILLSLLEKGMAYHNADLSWEERNLVENYLRRGEIKVICATTTLAMGINLPFKNVILSMDKIESINGEAKEAQLTSLTFSDIENMGGRAGRLNSQSEEEFGRVIFLAHSLLSETIYQNLYFNFLRDTMAEDNQIRGQVAEERIPYPDALAGVGPHKKERDLTTLLLRLIVNGKDNRATLLDQPSGYWQYVLDKKRIKEKIEDALQGLKDCRLVLEDDQGRLAPTSTGLLISAKGIKVATYLYFLSWIEKSIQGEISNLEIILTLTLSEDGKSLPIPYPQFYREGDQIDRYNYTDWKEIYRNKLLALVFNLGEEGKEIYQGEHGLTKGKTSLEDYLAFKKTLLLYDWIGERESKSIEQEYSLYRGAVERLGEGFSWLADSLAAIAEESGWNKGREEDVKRIRRLAERMIEGVEEEGLSLARLYIPGLSRYYIGKLVREGYNEERCLEELTEEELGRVLPERLVQRIKGRIKEEKENQEAKKQKMKTNDSNKVTANDSNAETEHPKLTTGGLKTETAELTPKIILEIDPHRPDRIIFEGKEIKITTRGFSLLYLLAQHKGEVVSYDSILDSLWKDDEEAVYTRINYHICKIRKDILKTMDKKEAYSKKIENIFKTIPGRGLMLDIKEKDLEINF</sequence>
<dbReference type="Proteomes" id="UP000231493">
    <property type="component" value="Unassembled WGS sequence"/>
</dbReference>
<evidence type="ECO:0000256" key="6">
    <source>
        <dbReference type="PROSITE-ProRule" id="PRU01091"/>
    </source>
</evidence>
<feature type="region of interest" description="Disordered" evidence="7">
    <location>
        <begin position="844"/>
        <end position="879"/>
    </location>
</feature>
<reference evidence="12" key="3">
    <citation type="submission" date="2017-09" db="EMBL/GenBank/DDBJ databases">
        <title>Depth-based differentiation of microbial function through sediment-hosted aquifers and enrichment of novel symbionts in the deep terrestrial subsurface.</title>
        <authorList>
            <person name="Probst A.J."/>
            <person name="Ladd B."/>
            <person name="Jarett J.K."/>
            <person name="Geller-Mcgrath D.E."/>
            <person name="Sieber C.M.K."/>
            <person name="Emerson J.B."/>
            <person name="Anantharaman K."/>
            <person name="Thomas B.C."/>
            <person name="Malmstrom R."/>
            <person name="Stieglmeier M."/>
            <person name="Klingl A."/>
            <person name="Woyke T."/>
            <person name="Ryan C.M."/>
            <person name="Banfield J.F."/>
        </authorList>
    </citation>
    <scope>NUCLEOTIDE SEQUENCE</scope>
    <source>
        <strain evidence="12">CG_4_8_14_3_um_filter_34_18</strain>
    </source>
</reference>
<keyword evidence="3" id="KW-0347">Helicase</keyword>